<dbReference type="InterPro" id="IPR028889">
    <property type="entry name" value="USP"/>
</dbReference>
<feature type="region of interest" description="Disordered" evidence="3">
    <location>
        <begin position="800"/>
        <end position="841"/>
    </location>
</feature>
<evidence type="ECO:0000256" key="2">
    <source>
        <dbReference type="ARBA" id="ARBA00012759"/>
    </source>
</evidence>
<dbReference type="Gene3D" id="3.30.2230.10">
    <property type="entry name" value="DUSP-like"/>
    <property type="match status" value="1"/>
</dbReference>
<feature type="non-terminal residue" evidence="4">
    <location>
        <position position="1"/>
    </location>
</feature>
<accession>A0A6S7JK80</accession>
<proteinExistence type="predicted"/>
<dbReference type="PANTHER" id="PTHR21646:SF76">
    <property type="entry name" value="UBIQUITIN CARBOXYL-TERMINAL HYDROLASE 32"/>
    <property type="match status" value="1"/>
</dbReference>
<dbReference type="InterPro" id="IPR018200">
    <property type="entry name" value="USP_CS"/>
</dbReference>
<dbReference type="Pfam" id="PF06337">
    <property type="entry name" value="DUSP"/>
    <property type="match status" value="1"/>
</dbReference>
<feature type="compositionally biased region" description="Basic and acidic residues" evidence="3">
    <location>
        <begin position="1177"/>
        <end position="1204"/>
    </location>
</feature>
<dbReference type="OrthoDB" id="265776at2759"/>
<dbReference type="Gene3D" id="3.10.20.90">
    <property type="entry name" value="Phosphatidylinositol 3-kinase Catalytic Subunit, Chain A, domain 1"/>
    <property type="match status" value="1"/>
</dbReference>
<organism evidence="4 5">
    <name type="scientific">Paramuricea clavata</name>
    <name type="common">Red gorgonian</name>
    <name type="synonym">Violescent sea-whip</name>
    <dbReference type="NCBI Taxonomy" id="317549"/>
    <lineage>
        <taxon>Eukaryota</taxon>
        <taxon>Metazoa</taxon>
        <taxon>Cnidaria</taxon>
        <taxon>Anthozoa</taxon>
        <taxon>Octocorallia</taxon>
        <taxon>Malacalcyonacea</taxon>
        <taxon>Plexauridae</taxon>
        <taxon>Paramuricea</taxon>
    </lineage>
</organism>
<dbReference type="GO" id="GO:0016579">
    <property type="term" value="P:protein deubiquitination"/>
    <property type="evidence" value="ECO:0007669"/>
    <property type="project" value="InterPro"/>
</dbReference>
<gene>
    <name evidence="4" type="ORF">PACLA_8A079053</name>
</gene>
<dbReference type="GO" id="GO:0005794">
    <property type="term" value="C:Golgi apparatus"/>
    <property type="evidence" value="ECO:0007669"/>
    <property type="project" value="TreeGrafter"/>
</dbReference>
<keyword evidence="4" id="KW-0378">Hydrolase</keyword>
<evidence type="ECO:0000313" key="5">
    <source>
        <dbReference type="Proteomes" id="UP001152795"/>
    </source>
</evidence>
<feature type="region of interest" description="Disordered" evidence="3">
    <location>
        <begin position="691"/>
        <end position="779"/>
    </location>
</feature>
<dbReference type="EMBL" id="CACRXK020009378">
    <property type="protein sequence ID" value="CAB4017051.1"/>
    <property type="molecule type" value="Genomic_DNA"/>
</dbReference>
<dbReference type="PROSITE" id="PS50235">
    <property type="entry name" value="USP_3"/>
    <property type="match status" value="1"/>
</dbReference>
<dbReference type="InterPro" id="IPR001394">
    <property type="entry name" value="Peptidase_C19_UCH"/>
</dbReference>
<dbReference type="InterPro" id="IPR038765">
    <property type="entry name" value="Papain-like_cys_pep_sf"/>
</dbReference>
<dbReference type="InterPro" id="IPR035927">
    <property type="entry name" value="DUSP-like_sf"/>
</dbReference>
<dbReference type="GO" id="GO:0005509">
    <property type="term" value="F:calcium ion binding"/>
    <property type="evidence" value="ECO:0007669"/>
    <property type="project" value="InterPro"/>
</dbReference>
<dbReference type="SUPFAM" id="SSF54001">
    <property type="entry name" value="Cysteine proteinases"/>
    <property type="match status" value="1"/>
</dbReference>
<dbReference type="EC" id="3.4.19.12" evidence="2"/>
<evidence type="ECO:0000313" key="4">
    <source>
        <dbReference type="EMBL" id="CAB4017051.1"/>
    </source>
</evidence>
<dbReference type="SUPFAM" id="SSF143791">
    <property type="entry name" value="DUSP-like"/>
    <property type="match status" value="1"/>
</dbReference>
<keyword evidence="5" id="KW-1185">Reference proteome</keyword>
<dbReference type="InterPro" id="IPR050185">
    <property type="entry name" value="Ub_carboxyl-term_hydrolase"/>
</dbReference>
<dbReference type="InterPro" id="IPR006615">
    <property type="entry name" value="Pept_C19_DUSP"/>
</dbReference>
<reference evidence="4" key="1">
    <citation type="submission" date="2020-04" db="EMBL/GenBank/DDBJ databases">
        <authorList>
            <person name="Alioto T."/>
            <person name="Alioto T."/>
            <person name="Gomez Garrido J."/>
        </authorList>
    </citation>
    <scope>NUCLEOTIDE SEQUENCE</scope>
    <source>
        <strain evidence="4">A484AB</strain>
    </source>
</reference>
<comment type="catalytic activity">
    <reaction evidence="1">
        <text>Thiol-dependent hydrolysis of ester, thioester, amide, peptide and isopeptide bonds formed by the C-terminal Gly of ubiquitin (a 76-residue protein attached to proteins as an intracellular targeting signal).</text>
        <dbReference type="EC" id="3.4.19.12"/>
    </reaction>
</comment>
<protein>
    <recommendedName>
        <fullName evidence="2">ubiquitinyl hydrolase 1</fullName>
        <ecNumber evidence="2">3.4.19.12</ecNumber>
    </recommendedName>
</protein>
<feature type="compositionally biased region" description="Basic and acidic residues" evidence="3">
    <location>
        <begin position="713"/>
        <end position="731"/>
    </location>
</feature>
<dbReference type="PROSITE" id="PS50222">
    <property type="entry name" value="EF_HAND_2"/>
    <property type="match status" value="1"/>
</dbReference>
<dbReference type="Pfam" id="PF00443">
    <property type="entry name" value="UCH"/>
    <property type="match status" value="1"/>
</dbReference>
<feature type="compositionally biased region" description="Polar residues" evidence="3">
    <location>
        <begin position="800"/>
        <end position="820"/>
    </location>
</feature>
<dbReference type="Gene3D" id="3.90.70.10">
    <property type="entry name" value="Cysteine proteinases"/>
    <property type="match status" value="3"/>
</dbReference>
<comment type="caution">
    <text evidence="4">The sequence shown here is derived from an EMBL/GenBank/DDBJ whole genome shotgun (WGS) entry which is preliminary data.</text>
</comment>
<feature type="compositionally biased region" description="Polar residues" evidence="3">
    <location>
        <begin position="1113"/>
        <end position="1130"/>
    </location>
</feature>
<feature type="compositionally biased region" description="Basic and acidic residues" evidence="3">
    <location>
        <begin position="1218"/>
        <end position="1227"/>
    </location>
</feature>
<dbReference type="SMART" id="SM00695">
    <property type="entry name" value="DUSP"/>
    <property type="match status" value="1"/>
</dbReference>
<dbReference type="InterPro" id="IPR018247">
    <property type="entry name" value="EF_Hand_1_Ca_BS"/>
</dbReference>
<dbReference type="PROSITE" id="PS00972">
    <property type="entry name" value="USP_1"/>
    <property type="match status" value="1"/>
</dbReference>
<evidence type="ECO:0000256" key="3">
    <source>
        <dbReference type="SAM" id="MobiDB-lite"/>
    </source>
</evidence>
<feature type="non-terminal residue" evidence="4">
    <location>
        <position position="1437"/>
    </location>
</feature>
<evidence type="ECO:0000256" key="1">
    <source>
        <dbReference type="ARBA" id="ARBA00000707"/>
    </source>
</evidence>
<dbReference type="GO" id="GO:0004843">
    <property type="term" value="F:cysteine-type deubiquitinase activity"/>
    <property type="evidence" value="ECO:0007669"/>
    <property type="project" value="UniProtKB-EC"/>
</dbReference>
<feature type="region of interest" description="Disordered" evidence="3">
    <location>
        <begin position="1113"/>
        <end position="1227"/>
    </location>
</feature>
<sequence length="1437" mass="160873">GKKEVEIDPEILVTDVLSDYDSDKDGFVTLDEYKKWATSQSLSRLVLDILFQICHVVFGLRPATRKDEYQVIWGWLDRENFRGLQPGTTWFLIAMEWWKKWKEFIGRQKSTVARSLSTSALEKNGVSPLSSTLSSSASQAWDRMESSQRKVMVGRRLSQPQRSVAPLVDVNGINISKPGTMDNSCLVEQDVRKIQSLTADGGKLKCSVPLVRGRDFEIVPESVWKALVQWYTGSPALPRNVIIATDGDPSPILELFPRLLLLYRHAQPPAKNSFTSWSGMGFGLNGLNFGQSSGGSVAQMITPKRQLSYTAVFSRMNTLQQLFEFLCQRLRLRAEDVRLWNMADENNLQLLDEDQFPQSLEALGIVDQHPILIEIRNRDMSWPEEMTSLALNKAIQDKRPHGKGMTGLSNLGNTCFMNSAIQCMSNTVPLTNYFTGRYHLYELNKTNPLGMKGNIAKRYGEVVQDLWSTSYRSIAPLKLRWTIGRYAPRFNGFQQQDSQEFLAFLLDGLHEDLNRVHSKPYVELKDSDGRPDEEVAKEAWDNHLKRNKSIVVDLFQGQLKSCVRCLECNHVSVRFDPYTFLSLPIPMDNSIYVECIVVTLDGSVPIKYGLLLNTDDNYKKLKKQLAKLCCLTPAQLLMAELIGASIKGQPSDGQKVRSSLSGILYAFEIPSPPAVVENTPPSIEVVTTGEATNNVRTEGDVPTPDCAGGNDRGPVERPNEAQPCEVRRAELVRSPSRSSSERSYGGSLKLPCLSRQTSDDDDDDGIEVGSEASGKSNMGLLKQLSPRFIRKLTSKKSMNVWNTAENTTNSEQSLSGKSTPGHSRNTSISSTSGSPGTTQFTRKPSGYLIGLHRKLMRMDVYFIAPQKNRPSLFGCPLVIPCTAGTKNSDLYLSVWQQISRFVSALSPGDDLCSNRENGYPFELKNVTDSGLSCAVCPWFKFCRGCTVECNDEQFNCNCEYLAIEWEPTTLHLRYQSSQEKVFSEHDSVEQSRRLQTEPIDLYECFKAFTKEEELGEDELWYCSKCKKHQLASKKLDIWSLPPILIIHLKRFQFMNGRWVKSNKIVNFPMETFDPSEFVVKRSASTGNFETGEDSTFVRTVNVQTVVEDTLQQPGEQITVQTHSDKTLVTSERQHKGSSDSGLSSNSSGYSSNESCVVNEGNADINEDSDCSSQSVSIDKHSETHLNEDTHSRSTEKHLNMEKNAGKIHPIVKVSSETTPEKDDVEKDCESVEQHVSCEEKNELDRISSCSSTSKTSDVNCVGINSVDTFNDVSVVAEKNVTHGGDSHMLYNLYTISSHTGVMGGGHYVSFSRNPNSKWFCFNDSSCKTTIFYKSPVLGDYYNTQHVEFSTHVSGNTLDLKCGYGAMFCNLLTGGFVCMCHSNLTTHAINVKRSRSKQQLQKLNPCHLTCDYCNGLLYGLPNTELIKLQRVQNAAARL</sequence>
<dbReference type="InterPro" id="IPR002048">
    <property type="entry name" value="EF_hand_dom"/>
</dbReference>
<feature type="compositionally biased region" description="Low complexity" evidence="3">
    <location>
        <begin position="1138"/>
        <end position="1154"/>
    </location>
</feature>
<feature type="compositionally biased region" description="Low complexity" evidence="3">
    <location>
        <begin position="733"/>
        <end position="743"/>
    </location>
</feature>
<dbReference type="PROSITE" id="PS00018">
    <property type="entry name" value="EF_HAND_1"/>
    <property type="match status" value="1"/>
</dbReference>
<dbReference type="Proteomes" id="UP001152795">
    <property type="component" value="Unassembled WGS sequence"/>
</dbReference>
<dbReference type="PANTHER" id="PTHR21646">
    <property type="entry name" value="UBIQUITIN CARBOXYL-TERMINAL HYDROLASE"/>
    <property type="match status" value="1"/>
</dbReference>
<dbReference type="FunFam" id="3.90.70.10:FF:000018">
    <property type="entry name" value="Ubiquitin carboxyl-terminal hydrolase 32"/>
    <property type="match status" value="1"/>
</dbReference>
<feature type="compositionally biased region" description="Low complexity" evidence="3">
    <location>
        <begin position="821"/>
        <end position="841"/>
    </location>
</feature>
<dbReference type="PROSITE" id="PS51283">
    <property type="entry name" value="DUSP"/>
    <property type="match status" value="1"/>
</dbReference>
<name>A0A6S7JK80_PARCT</name>